<dbReference type="InterPro" id="IPR003615">
    <property type="entry name" value="HNH_nuc"/>
</dbReference>
<name>A0A7Y9E469_9ACTN</name>
<dbReference type="CDD" id="cd00085">
    <property type="entry name" value="HNHc"/>
    <property type="match status" value="1"/>
</dbReference>
<proteinExistence type="predicted"/>
<dbReference type="EMBL" id="JACCBG010000001">
    <property type="protein sequence ID" value="NYD40888.1"/>
    <property type="molecule type" value="Genomic_DNA"/>
</dbReference>
<evidence type="ECO:0000313" key="2">
    <source>
        <dbReference type="Proteomes" id="UP000535511"/>
    </source>
</evidence>
<reference evidence="1 2" key="1">
    <citation type="submission" date="2020-07" db="EMBL/GenBank/DDBJ databases">
        <title>Sequencing the genomes of 1000 actinobacteria strains.</title>
        <authorList>
            <person name="Klenk H.-P."/>
        </authorList>
    </citation>
    <scope>NUCLEOTIDE SEQUENCE [LARGE SCALE GENOMIC DNA]</scope>
    <source>
        <strain evidence="1 2">DSM 21350</strain>
    </source>
</reference>
<gene>
    <name evidence="1" type="ORF">BJZ21_000971</name>
</gene>
<dbReference type="Proteomes" id="UP000535511">
    <property type="component" value="Unassembled WGS sequence"/>
</dbReference>
<dbReference type="RefSeq" id="WP_179662712.1">
    <property type="nucleotide sequence ID" value="NZ_JACCBG010000001.1"/>
</dbReference>
<evidence type="ECO:0000313" key="1">
    <source>
        <dbReference type="EMBL" id="NYD40888.1"/>
    </source>
</evidence>
<sequence>MDHDETELATLDDHDLLAGGVADGAVAARADARRWARLVEFHRRCGLDFEARTAVSPNHSLTPRAETATEVSLLWGLEEKRVRHELNVALFLEQHFPVVWALCLAGQLDAYRAGVIADHVRHAVSDPVQLKQVAQRLTEFLERHLSDAHGVEGVPPVVVCTSKQLRNKLDYEVRRLQPAEADRRHREAKARRSVQTTELPDGMAHLGVTATVDQVRIAERRLTLAAKQQREQGDERTLAQLRSDLAMDLLCGREEGVPVPRYARPVIVATVPVQTLMGVSDDPGLLSGGTPITAGHARAIALQPGSTWYRMLTDPAGGVVELSTTSYKPTAPIWREVVATWESCFEPTCTAPAAEAELDHRIEWPRGETTPGNLWPGCKRGHTAKHAPGFSVQTTTDGSFVLRTRAGFEHPIAPPARPATSAWPEMCAPVAGEVQFSATELLDALAELRDRRDQERAEDLERDRILAWEHGLLPERFVA</sequence>
<evidence type="ECO:0008006" key="3">
    <source>
        <dbReference type="Google" id="ProtNLM"/>
    </source>
</evidence>
<dbReference type="AlphaFoldDB" id="A0A7Y9E469"/>
<organism evidence="1 2">
    <name type="scientific">Nocardioides panaciterrulae</name>
    <dbReference type="NCBI Taxonomy" id="661492"/>
    <lineage>
        <taxon>Bacteria</taxon>
        <taxon>Bacillati</taxon>
        <taxon>Actinomycetota</taxon>
        <taxon>Actinomycetes</taxon>
        <taxon>Propionibacteriales</taxon>
        <taxon>Nocardioidaceae</taxon>
        <taxon>Nocardioides</taxon>
    </lineage>
</organism>
<accession>A0A7Y9E469</accession>
<protein>
    <recommendedName>
        <fullName evidence="3">DUF222 domain-containing protein</fullName>
    </recommendedName>
</protein>
<keyword evidence="2" id="KW-1185">Reference proteome</keyword>
<comment type="caution">
    <text evidence="1">The sequence shown here is derived from an EMBL/GenBank/DDBJ whole genome shotgun (WGS) entry which is preliminary data.</text>
</comment>